<reference evidence="1 2" key="1">
    <citation type="journal article" date="2012" name="Science">
        <title>Ecological populations of bacteria act as socially cohesive units of antibiotic production and resistance.</title>
        <authorList>
            <person name="Cordero O.X."/>
            <person name="Wildschutte H."/>
            <person name="Kirkup B."/>
            <person name="Proehl S."/>
            <person name="Ngo L."/>
            <person name="Hussain F."/>
            <person name="Le Roux F."/>
            <person name="Mincer T."/>
            <person name="Polz M.F."/>
        </authorList>
    </citation>
    <scope>NUCLEOTIDE SEQUENCE [LARGE SCALE GENOMIC DNA]</scope>
    <source>
        <strain evidence="1 2">1F-267</strain>
    </source>
</reference>
<evidence type="ECO:0008006" key="3">
    <source>
        <dbReference type="Google" id="ProtNLM"/>
    </source>
</evidence>
<accession>A0ABX3B7Z0</accession>
<evidence type="ECO:0000313" key="1">
    <source>
        <dbReference type="EMBL" id="OEF51761.1"/>
    </source>
</evidence>
<sequence length="244" mass="28359">MSTSSQLSDDLKALGELLERQNVIKSSTPIVMACDNMTRNNKRCLIRGIELNNIKGDYVRGGEWDKDLDVLLTIDVSVDGDFRYEFVKKIIVNLEYSTLHQTTEDICKGSWHFDYHVDMEGTGEEEEYRFIHPHFHVHHGGHRVKELDSYGNMIILKNPRLMHHPLDALLAIDLVLSNFLQKREWDLLKGNPNYKRVMRRAQMNWWKPYYEQLGQYWASMADSDSTTSQANIGHCQGLNPHLIL</sequence>
<organism evidence="1 2">
    <name type="scientific">Vibrio tasmaniensis 1F-267</name>
    <dbReference type="NCBI Taxonomy" id="1191324"/>
    <lineage>
        <taxon>Bacteria</taxon>
        <taxon>Pseudomonadati</taxon>
        <taxon>Pseudomonadota</taxon>
        <taxon>Gammaproteobacteria</taxon>
        <taxon>Vibrionales</taxon>
        <taxon>Vibrionaceae</taxon>
        <taxon>Vibrio</taxon>
    </lineage>
</organism>
<keyword evidence="2" id="KW-1185">Reference proteome</keyword>
<dbReference type="Proteomes" id="UP000094638">
    <property type="component" value="Unassembled WGS sequence"/>
</dbReference>
<evidence type="ECO:0000313" key="2">
    <source>
        <dbReference type="Proteomes" id="UP000094638"/>
    </source>
</evidence>
<comment type="caution">
    <text evidence="1">The sequence shown here is derived from an EMBL/GenBank/DDBJ whole genome shotgun (WGS) entry which is preliminary data.</text>
</comment>
<gene>
    <name evidence="1" type="ORF">A163_04265</name>
</gene>
<dbReference type="EMBL" id="AJZO02000095">
    <property type="protein sequence ID" value="OEF51761.1"/>
    <property type="molecule type" value="Genomic_DNA"/>
</dbReference>
<protein>
    <recommendedName>
        <fullName evidence="3">Nucleotidyltransferase</fullName>
    </recommendedName>
</protein>
<proteinExistence type="predicted"/>
<name>A0ABX3B7Z0_9VIBR</name>
<dbReference type="RefSeq" id="WP_017102838.1">
    <property type="nucleotide sequence ID" value="NZ_AJZO02000095.1"/>
</dbReference>